<sequence>MQSSNVIESRSSPRRSRNGSVEKPILNSIHEDAEPSFNSTQQLRSGFFRSIKKSYPSLALEGLMVSESPDSGHGDSIASDDGSQKHNVSLNSPCPELRKLSSTSSSRSSVDEDRLFMSSLARRRLQELREADPTKVDVSTGLQWIRLELHEMREQDKALFLQLIKLHSTIKDLRSDLNCVDCDSEWSYDDLNDAASLWWPRYSSTGGTSSVTILPDFSSSDGAQMLRKKRPQFRRGFSLHGSRPTRYGPSLTPLSSEDPTPFISLSSSTSSIRSATAC</sequence>
<proteinExistence type="predicted"/>
<accession>H2ZEP0</accession>
<dbReference type="AlphaFoldDB" id="H2ZEP0"/>
<reference evidence="3" key="1">
    <citation type="submission" date="2003-08" db="EMBL/GenBank/DDBJ databases">
        <authorList>
            <person name="Birren B."/>
            <person name="Nusbaum C."/>
            <person name="Abebe A."/>
            <person name="Abouelleil A."/>
            <person name="Adekoya E."/>
            <person name="Ait-zahra M."/>
            <person name="Allen N."/>
            <person name="Allen T."/>
            <person name="An P."/>
            <person name="Anderson M."/>
            <person name="Anderson S."/>
            <person name="Arachchi H."/>
            <person name="Armbruster J."/>
            <person name="Bachantsang P."/>
            <person name="Baldwin J."/>
            <person name="Barry A."/>
            <person name="Bayul T."/>
            <person name="Blitshsteyn B."/>
            <person name="Bloom T."/>
            <person name="Blye J."/>
            <person name="Boguslavskiy L."/>
            <person name="Borowsky M."/>
            <person name="Boukhgalter B."/>
            <person name="Brunache A."/>
            <person name="Butler J."/>
            <person name="Calixte N."/>
            <person name="Calvo S."/>
            <person name="Camarata J."/>
            <person name="Campo K."/>
            <person name="Chang J."/>
            <person name="Cheshatsang Y."/>
            <person name="Citroen M."/>
            <person name="Collymore A."/>
            <person name="Considine T."/>
            <person name="Cook A."/>
            <person name="Cooke P."/>
            <person name="Corum B."/>
            <person name="Cuomo C."/>
            <person name="David R."/>
            <person name="Dawoe T."/>
            <person name="Degray S."/>
            <person name="Dodge S."/>
            <person name="Dooley K."/>
            <person name="Dorje P."/>
            <person name="Dorjee K."/>
            <person name="Dorris L."/>
            <person name="Duffey N."/>
            <person name="Dupes A."/>
            <person name="Elkins T."/>
            <person name="Engels R."/>
            <person name="Erickson J."/>
            <person name="Farina A."/>
            <person name="Faro S."/>
            <person name="Ferreira P."/>
            <person name="Fischer H."/>
            <person name="Fitzgerald M."/>
            <person name="Foley K."/>
            <person name="Gage D."/>
            <person name="Galagan J."/>
            <person name="Gearin G."/>
            <person name="Gnerre S."/>
            <person name="Gnirke A."/>
            <person name="Goyette A."/>
            <person name="Graham J."/>
            <person name="Grandbois E."/>
            <person name="Gyaltsen K."/>
            <person name="Hafez N."/>
            <person name="Hagopian D."/>
            <person name="Hagos B."/>
            <person name="Hall J."/>
            <person name="Hatcher B."/>
            <person name="Heller A."/>
            <person name="Higgins H."/>
            <person name="Honan T."/>
            <person name="Horn A."/>
            <person name="Houde N."/>
            <person name="Hughes L."/>
            <person name="Hulme W."/>
            <person name="Husby E."/>
            <person name="Iliev I."/>
            <person name="Jaffe D."/>
            <person name="Jones C."/>
            <person name="Kamal M."/>
            <person name="Kamat A."/>
            <person name="Kamvysselis M."/>
            <person name="Karlsson E."/>
            <person name="Kells C."/>
            <person name="Kieu A."/>
            <person name="Kisner P."/>
            <person name="Kodira C."/>
            <person name="Kulbokas E."/>
            <person name="Labutti K."/>
            <person name="Lama D."/>
            <person name="Landers T."/>
            <person name="Leger J."/>
            <person name="Levine S."/>
            <person name="Lewis D."/>
            <person name="Lewis T."/>
            <person name="Lindblad-toh K."/>
            <person name="Liu X."/>
            <person name="Lokyitsang T."/>
            <person name="Lokyitsang Y."/>
            <person name="Lucien O."/>
            <person name="Lui A."/>
            <person name="Ma L.J."/>
            <person name="Mabbitt R."/>
            <person name="Macdonald J."/>
            <person name="Maclean C."/>
            <person name="Major J."/>
            <person name="Manning J."/>
            <person name="Marabella R."/>
            <person name="Maru K."/>
            <person name="Matthews C."/>
            <person name="Mauceli E."/>
            <person name="Mccarthy M."/>
            <person name="Mcdonough S."/>
            <person name="Mcghee T."/>
            <person name="Meldrim J."/>
            <person name="Meneus L."/>
            <person name="Mesirov J."/>
            <person name="Mihalev A."/>
            <person name="Mihova T."/>
            <person name="Mikkelsen T."/>
            <person name="Mlenga V."/>
            <person name="Moru K."/>
            <person name="Mozes J."/>
            <person name="Mulrain L."/>
            <person name="Munson G."/>
            <person name="Naylor J."/>
            <person name="Newes C."/>
            <person name="Nguyen C."/>
            <person name="Nguyen N."/>
            <person name="Nguyen T."/>
            <person name="Nicol R."/>
            <person name="Nielsen C."/>
            <person name="Nizzari M."/>
            <person name="Norbu C."/>
            <person name="Norbu N."/>
            <person name="O'donnell P."/>
            <person name="Okoawo O."/>
            <person name="O'leary S."/>
            <person name="Omotosho B."/>
            <person name="O'neill K."/>
            <person name="Osman S."/>
            <person name="Parker S."/>
            <person name="Perrin D."/>
            <person name="Phunkhang P."/>
            <person name="Piqani B."/>
            <person name="Purcell S."/>
            <person name="Rachupka T."/>
            <person name="Ramasamy U."/>
            <person name="Rameau R."/>
            <person name="Ray V."/>
            <person name="Raymond C."/>
            <person name="Retta R."/>
            <person name="Richardson S."/>
            <person name="Rise C."/>
            <person name="Rodriguez J."/>
            <person name="Rogers J."/>
            <person name="Rogov P."/>
            <person name="Rutman M."/>
            <person name="Schupbach R."/>
            <person name="Seaman C."/>
            <person name="Settipalli S."/>
            <person name="Sharpe T."/>
            <person name="Sheridan J."/>
            <person name="Sherpa N."/>
            <person name="Shi J."/>
            <person name="Smirnov S."/>
            <person name="Smith C."/>
            <person name="Sougnez C."/>
            <person name="Spencer B."/>
            <person name="Stalker J."/>
            <person name="Stange-thomann N."/>
            <person name="Stavropoulos S."/>
            <person name="Stetson K."/>
            <person name="Stone C."/>
            <person name="Stone S."/>
            <person name="Stubbs M."/>
            <person name="Talamas J."/>
            <person name="Tchuinga P."/>
            <person name="Tenzing P."/>
            <person name="Tesfaye S."/>
            <person name="Theodore J."/>
            <person name="Thoulutsang Y."/>
            <person name="Topham K."/>
            <person name="Towey S."/>
            <person name="Tsamla T."/>
            <person name="Tsomo N."/>
            <person name="Vallee D."/>
            <person name="Vassiliev H."/>
            <person name="Venkataraman V."/>
            <person name="Vinson J."/>
            <person name="Vo A."/>
            <person name="Wade C."/>
            <person name="Wang S."/>
            <person name="Wangchuk T."/>
            <person name="Wangdi T."/>
            <person name="Whittaker C."/>
            <person name="Wilkinson J."/>
            <person name="Wu Y."/>
            <person name="Wyman D."/>
            <person name="Yadav S."/>
            <person name="Yang S."/>
            <person name="Yang X."/>
            <person name="Yeager S."/>
            <person name="Yee E."/>
            <person name="Young G."/>
            <person name="Zainoun J."/>
            <person name="Zembeck L."/>
            <person name="Zimmer A."/>
            <person name="Zody M."/>
            <person name="Lander E."/>
        </authorList>
    </citation>
    <scope>NUCLEOTIDE SEQUENCE [LARGE SCALE GENOMIC DNA]</scope>
</reference>
<reference evidence="2" key="2">
    <citation type="submission" date="2025-08" db="UniProtKB">
        <authorList>
            <consortium name="Ensembl"/>
        </authorList>
    </citation>
    <scope>IDENTIFICATION</scope>
</reference>
<evidence type="ECO:0000313" key="2">
    <source>
        <dbReference type="Ensembl" id="ENSCSAVP00000016056.1"/>
    </source>
</evidence>
<keyword evidence="3" id="KW-1185">Reference proteome</keyword>
<dbReference type="GeneTree" id="ENSGT00390000017699"/>
<protein>
    <submittedName>
        <fullName evidence="2">Uncharacterized protein</fullName>
    </submittedName>
</protein>
<organism evidence="2 3">
    <name type="scientific">Ciona savignyi</name>
    <name type="common">Pacific transparent sea squirt</name>
    <dbReference type="NCBI Taxonomy" id="51511"/>
    <lineage>
        <taxon>Eukaryota</taxon>
        <taxon>Metazoa</taxon>
        <taxon>Chordata</taxon>
        <taxon>Tunicata</taxon>
        <taxon>Ascidiacea</taxon>
        <taxon>Phlebobranchia</taxon>
        <taxon>Cionidae</taxon>
        <taxon>Ciona</taxon>
    </lineage>
</organism>
<feature type="region of interest" description="Disordered" evidence="1">
    <location>
        <begin position="66"/>
        <end position="106"/>
    </location>
</feature>
<name>H2ZEP0_CIOSA</name>
<dbReference type="HOGENOM" id="CLU_1000994_0_0_1"/>
<dbReference type="Ensembl" id="ENSCSAVT00000016236.1">
    <property type="protein sequence ID" value="ENSCSAVP00000016056.1"/>
    <property type="gene ID" value="ENSCSAVG00000009455.1"/>
</dbReference>
<dbReference type="Proteomes" id="UP000007875">
    <property type="component" value="Unassembled WGS sequence"/>
</dbReference>
<dbReference type="InParanoid" id="H2ZEP0"/>
<evidence type="ECO:0000256" key="1">
    <source>
        <dbReference type="SAM" id="MobiDB-lite"/>
    </source>
</evidence>
<evidence type="ECO:0000313" key="3">
    <source>
        <dbReference type="Proteomes" id="UP000007875"/>
    </source>
</evidence>
<feature type="region of interest" description="Disordered" evidence="1">
    <location>
        <begin position="1"/>
        <end position="39"/>
    </location>
</feature>
<feature type="region of interest" description="Disordered" evidence="1">
    <location>
        <begin position="240"/>
        <end position="259"/>
    </location>
</feature>
<reference evidence="2" key="3">
    <citation type="submission" date="2025-09" db="UniProtKB">
        <authorList>
            <consortium name="Ensembl"/>
        </authorList>
    </citation>
    <scope>IDENTIFICATION</scope>
</reference>